<dbReference type="SUPFAM" id="SSF52540">
    <property type="entry name" value="P-loop containing nucleoside triphosphate hydrolases"/>
    <property type="match status" value="1"/>
</dbReference>
<dbReference type="AlphaFoldDB" id="A0A2N0QKI2"/>
<dbReference type="Gene3D" id="3.40.50.300">
    <property type="entry name" value="P-loop containing nucleotide triphosphate hydrolases"/>
    <property type="match status" value="1"/>
</dbReference>
<dbReference type="GO" id="GO:0004527">
    <property type="term" value="F:exonuclease activity"/>
    <property type="evidence" value="ECO:0007669"/>
    <property type="project" value="UniProtKB-KW"/>
</dbReference>
<gene>
    <name evidence="2" type="ORF">RhiirA1_483494</name>
</gene>
<evidence type="ECO:0000313" key="2">
    <source>
        <dbReference type="EMBL" id="PKC51552.1"/>
    </source>
</evidence>
<dbReference type="InterPro" id="IPR027417">
    <property type="entry name" value="P-loop_NTPase"/>
</dbReference>
<dbReference type="GO" id="GO:0004386">
    <property type="term" value="F:helicase activity"/>
    <property type="evidence" value="ECO:0007669"/>
    <property type="project" value="UniProtKB-KW"/>
</dbReference>
<reference evidence="2 3" key="1">
    <citation type="submission" date="2017-10" db="EMBL/GenBank/DDBJ databases">
        <title>Extensive intraspecific genome diversity in a model arbuscular mycorrhizal fungus.</title>
        <authorList>
            <person name="Chen E.C.H."/>
            <person name="Morin E."/>
            <person name="Baudet D."/>
            <person name="Noel J."/>
            <person name="Ndikumana S."/>
            <person name="Charron P."/>
            <person name="St-Onge C."/>
            <person name="Giorgi J."/>
            <person name="Grigoriev I.V."/>
            <person name="Roux C."/>
            <person name="Martin F.M."/>
            <person name="Corradi N."/>
        </authorList>
    </citation>
    <scope>NUCLEOTIDE SEQUENCE [LARGE SCALE GENOMIC DNA]</scope>
    <source>
        <strain evidence="2 3">A1</strain>
    </source>
</reference>
<feature type="region of interest" description="Disordered" evidence="1">
    <location>
        <begin position="203"/>
        <end position="246"/>
    </location>
</feature>
<feature type="compositionally biased region" description="Polar residues" evidence="1">
    <location>
        <begin position="234"/>
        <end position="246"/>
    </location>
</feature>
<proteinExistence type="predicted"/>
<dbReference type="InterPro" id="IPR011604">
    <property type="entry name" value="PDDEXK-like_dom_sf"/>
</dbReference>
<organism evidence="2 3">
    <name type="scientific">Rhizophagus irregularis</name>
    <dbReference type="NCBI Taxonomy" id="588596"/>
    <lineage>
        <taxon>Eukaryota</taxon>
        <taxon>Fungi</taxon>
        <taxon>Fungi incertae sedis</taxon>
        <taxon>Mucoromycota</taxon>
        <taxon>Glomeromycotina</taxon>
        <taxon>Glomeromycetes</taxon>
        <taxon>Glomerales</taxon>
        <taxon>Glomeraceae</taxon>
        <taxon>Rhizophagus</taxon>
    </lineage>
</organism>
<dbReference type="GO" id="GO:0003677">
    <property type="term" value="F:DNA binding"/>
    <property type="evidence" value="ECO:0007669"/>
    <property type="project" value="UniProtKB-KW"/>
</dbReference>
<dbReference type="VEuPathDB" id="FungiDB:RhiirA1_483494"/>
<reference evidence="2 3" key="2">
    <citation type="submission" date="2017-10" db="EMBL/GenBank/DDBJ databases">
        <title>Genome analyses suggest a sexual origin of heterokaryosis in a supposedly ancient asexual fungus.</title>
        <authorList>
            <person name="Corradi N."/>
            <person name="Sedzielewska K."/>
            <person name="Noel J."/>
            <person name="Charron P."/>
            <person name="Farinelli L."/>
            <person name="Marton T."/>
            <person name="Kruger M."/>
            <person name="Pelin A."/>
            <person name="Brachmann A."/>
            <person name="Corradi N."/>
        </authorList>
    </citation>
    <scope>NUCLEOTIDE SEQUENCE [LARGE SCALE GENOMIC DNA]</scope>
    <source>
        <strain evidence="2 3">A1</strain>
    </source>
</reference>
<evidence type="ECO:0000256" key="1">
    <source>
        <dbReference type="SAM" id="MobiDB-lite"/>
    </source>
</evidence>
<dbReference type="Gene3D" id="3.90.320.10">
    <property type="match status" value="1"/>
</dbReference>
<feature type="non-terminal residue" evidence="2">
    <location>
        <position position="246"/>
    </location>
</feature>
<dbReference type="GO" id="GO:0006281">
    <property type="term" value="P:DNA repair"/>
    <property type="evidence" value="ECO:0007669"/>
    <property type="project" value="UniProtKB-KW"/>
</dbReference>
<comment type="caution">
    <text evidence="2">The sequence shown here is derived from an EMBL/GenBank/DDBJ whole genome shotgun (WGS) entry which is preliminary data.</text>
</comment>
<protein>
    <submittedName>
        <fullName evidence="2">Uncharacterized protein</fullName>
    </submittedName>
</protein>
<dbReference type="EMBL" id="LLXH01007429">
    <property type="protein sequence ID" value="PKC51552.1"/>
    <property type="molecule type" value="Genomic_DNA"/>
</dbReference>
<sequence length="246" mass="28823">MDFSNTYLFDQQYGLAVKAIDPDNRIIYTSLPFLAIKEKKILEMKAEEMRILYVAMTRAKERLILVGSVKNWEKTRDEWCEIGHLSEQSMLPEYLRARAKNYLDWIGPAVARHECFASFHNGKYNVISHPSKWMISAIPNETFLNTFSQKDDSILDDTSQQPVDENILYELKKRFTAKYPFEHSTKKKSKTSVTEIKRIENLQREEEQDEWIPESHESNQQKNTTVIKRPMFLQQKSLSSTEMGTA</sequence>
<evidence type="ECO:0000313" key="3">
    <source>
        <dbReference type="Proteomes" id="UP000232688"/>
    </source>
</evidence>
<accession>A0A2N0QKI2</accession>
<dbReference type="GO" id="GO:0005524">
    <property type="term" value="F:ATP binding"/>
    <property type="evidence" value="ECO:0007669"/>
    <property type="project" value="UniProtKB-KW"/>
</dbReference>
<name>A0A2N0QKI2_9GLOM</name>
<dbReference type="Proteomes" id="UP000232688">
    <property type="component" value="Unassembled WGS sequence"/>
</dbReference>